<sequence length="325" mass="34346">MIVLRSCGPLVTHQGDGHPGHMGDGLSRAGFADVRARQEAAALLGVAPEEVGALETPGSPLEIACEEAVTLAFVGAPMEVAAEGRPVPWHASRRVGAGEVLRFRPLGQGVYSYIAAIGLTGPDGTDSAHLTAGIGRALESGDRLSVEDRAQPPERRLTAAPDRFGGGVLRCVPTPQTSLFGDEVARFEAVSFTRDRRGNRQGIRLDGEGGFATEKQLTLLSDFVLTGDVQMTGDGVPYILGPECQTTGGYPRIAHVIAADQPRAFQAPPGAPLSFRFVSLEDARAARPRSPGVEPLVRDPRDIPDLGRYQLIDGITDGRGDEGRS</sequence>
<name>A0A0D1EHF8_9RHOB</name>
<keyword evidence="2" id="KW-0378">Hydrolase</keyword>
<dbReference type="InterPro" id="IPR029000">
    <property type="entry name" value="Cyclophilin-like_dom_sf"/>
</dbReference>
<gene>
    <name evidence="5" type="primary">kipA</name>
    <name evidence="5" type="ORF">jaqu_30780</name>
</gene>
<dbReference type="EMBL" id="JYFE01000055">
    <property type="protein sequence ID" value="KIT15255.1"/>
    <property type="molecule type" value="Genomic_DNA"/>
</dbReference>
<dbReference type="Gene3D" id="2.40.100.10">
    <property type="entry name" value="Cyclophilin-like"/>
    <property type="match status" value="1"/>
</dbReference>
<comment type="caution">
    <text evidence="5">The sequence shown here is derived from an EMBL/GenBank/DDBJ whole genome shotgun (WGS) entry which is preliminary data.</text>
</comment>
<dbReference type="RefSeq" id="WP_043919856.1">
    <property type="nucleotide sequence ID" value="NZ_FZPF01000011.1"/>
</dbReference>
<feature type="domain" description="Carboxyltransferase" evidence="4">
    <location>
        <begin position="23"/>
        <end position="290"/>
    </location>
</feature>
<proteinExistence type="predicted"/>
<evidence type="ECO:0000256" key="2">
    <source>
        <dbReference type="ARBA" id="ARBA00022801"/>
    </source>
</evidence>
<evidence type="ECO:0000256" key="1">
    <source>
        <dbReference type="ARBA" id="ARBA00022741"/>
    </source>
</evidence>
<protein>
    <submittedName>
        <fullName evidence="5">KipA protein</fullName>
    </submittedName>
</protein>
<evidence type="ECO:0000313" key="5">
    <source>
        <dbReference type="EMBL" id="KIT15255.1"/>
    </source>
</evidence>
<dbReference type="STRING" id="935700.jaqu_30780"/>
<reference evidence="5 6" key="1">
    <citation type="submission" date="2015-02" db="EMBL/GenBank/DDBJ databases">
        <title>Genome Sequence of Jannaschia aquimarina DSM28248, a member of the Roseobacter clade.</title>
        <authorList>
            <person name="Voget S."/>
            <person name="Daniel R."/>
        </authorList>
    </citation>
    <scope>NUCLEOTIDE SEQUENCE [LARGE SCALE GENOMIC DNA]</scope>
    <source>
        <strain evidence="5 6">GSW-M26</strain>
    </source>
</reference>
<dbReference type="OrthoDB" id="9768696at2"/>
<keyword evidence="1" id="KW-0547">Nucleotide-binding</keyword>
<dbReference type="InterPro" id="IPR003778">
    <property type="entry name" value="CT_A_B"/>
</dbReference>
<dbReference type="Proteomes" id="UP000032232">
    <property type="component" value="Unassembled WGS sequence"/>
</dbReference>
<dbReference type="GO" id="GO:0005524">
    <property type="term" value="F:ATP binding"/>
    <property type="evidence" value="ECO:0007669"/>
    <property type="project" value="UniProtKB-KW"/>
</dbReference>
<dbReference type="Pfam" id="PF02626">
    <property type="entry name" value="CT_A_B"/>
    <property type="match status" value="1"/>
</dbReference>
<dbReference type="PATRIC" id="fig|935700.4.peg.3179"/>
<accession>A0A0D1EHF8</accession>
<dbReference type="PANTHER" id="PTHR43309:SF3">
    <property type="entry name" value="5-OXOPROLINASE SUBUNIT C"/>
    <property type="match status" value="1"/>
</dbReference>
<evidence type="ECO:0000256" key="3">
    <source>
        <dbReference type="ARBA" id="ARBA00022840"/>
    </source>
</evidence>
<dbReference type="AlphaFoldDB" id="A0A0D1EHF8"/>
<keyword evidence="6" id="KW-1185">Reference proteome</keyword>
<keyword evidence="3" id="KW-0067">ATP-binding</keyword>
<dbReference type="GO" id="GO:0016787">
    <property type="term" value="F:hydrolase activity"/>
    <property type="evidence" value="ECO:0007669"/>
    <property type="project" value="UniProtKB-KW"/>
</dbReference>
<organism evidence="5 6">
    <name type="scientific">Jannaschia aquimarina</name>
    <dbReference type="NCBI Taxonomy" id="935700"/>
    <lineage>
        <taxon>Bacteria</taxon>
        <taxon>Pseudomonadati</taxon>
        <taxon>Pseudomonadota</taxon>
        <taxon>Alphaproteobacteria</taxon>
        <taxon>Rhodobacterales</taxon>
        <taxon>Roseobacteraceae</taxon>
        <taxon>Jannaschia</taxon>
    </lineage>
</organism>
<evidence type="ECO:0000313" key="6">
    <source>
        <dbReference type="Proteomes" id="UP000032232"/>
    </source>
</evidence>
<dbReference type="SMART" id="SM00797">
    <property type="entry name" value="AHS2"/>
    <property type="match status" value="1"/>
</dbReference>
<dbReference type="InterPro" id="IPR052708">
    <property type="entry name" value="PxpC"/>
</dbReference>
<evidence type="ECO:0000259" key="4">
    <source>
        <dbReference type="SMART" id="SM00797"/>
    </source>
</evidence>
<dbReference type="PANTHER" id="PTHR43309">
    <property type="entry name" value="5-OXOPROLINASE SUBUNIT C"/>
    <property type="match status" value="1"/>
</dbReference>